<dbReference type="AlphaFoldDB" id="A0A1C1CTD9"/>
<dbReference type="CDD" id="cd12148">
    <property type="entry name" value="fungal_TF_MHR"/>
    <property type="match status" value="1"/>
</dbReference>
<comment type="caution">
    <text evidence="9">The sequence shown here is derived from an EMBL/GenBank/DDBJ whole genome shotgun (WGS) entry which is preliminary data.</text>
</comment>
<reference evidence="10" key="1">
    <citation type="submission" date="2015-07" db="EMBL/GenBank/DDBJ databases">
        <authorList>
            <person name="Teixeira M.M."/>
            <person name="Souza R.C."/>
            <person name="Almeida L.G."/>
            <person name="Vicente V.A."/>
            <person name="de Hoog S."/>
            <person name="Bocca A.L."/>
            <person name="de Almeida S.R."/>
            <person name="Vasconcelos A.T."/>
            <person name="Felipe M.S."/>
        </authorList>
    </citation>
    <scope>NUCLEOTIDE SEQUENCE [LARGE SCALE GENOMIC DNA]</scope>
    <source>
        <strain evidence="10">KSF</strain>
    </source>
</reference>
<feature type="compositionally biased region" description="Polar residues" evidence="7">
    <location>
        <begin position="43"/>
        <end position="52"/>
    </location>
</feature>
<feature type="region of interest" description="Disordered" evidence="7">
    <location>
        <begin position="1"/>
        <end position="88"/>
    </location>
</feature>
<evidence type="ECO:0000256" key="7">
    <source>
        <dbReference type="SAM" id="MobiDB-lite"/>
    </source>
</evidence>
<evidence type="ECO:0000256" key="3">
    <source>
        <dbReference type="ARBA" id="ARBA00023015"/>
    </source>
</evidence>
<evidence type="ECO:0000256" key="2">
    <source>
        <dbReference type="ARBA" id="ARBA00022833"/>
    </source>
</evidence>
<keyword evidence="2" id="KW-0862">Zinc</keyword>
<keyword evidence="3" id="KW-0805">Transcription regulation</keyword>
<evidence type="ECO:0000259" key="8">
    <source>
        <dbReference type="SMART" id="SM00906"/>
    </source>
</evidence>
<dbReference type="VEuPathDB" id="FungiDB:CLCR_08216"/>
<keyword evidence="5" id="KW-0804">Transcription</keyword>
<dbReference type="VEuPathDB" id="FungiDB:G647_01608"/>
<keyword evidence="1" id="KW-0479">Metal-binding</keyword>
<keyword evidence="4" id="KW-0238">DNA-binding</keyword>
<dbReference type="GO" id="GO:0008270">
    <property type="term" value="F:zinc ion binding"/>
    <property type="evidence" value="ECO:0007669"/>
    <property type="project" value="InterPro"/>
</dbReference>
<keyword evidence="10" id="KW-1185">Reference proteome</keyword>
<evidence type="ECO:0000313" key="10">
    <source>
        <dbReference type="Proteomes" id="UP000094526"/>
    </source>
</evidence>
<feature type="compositionally biased region" description="Basic and acidic residues" evidence="7">
    <location>
        <begin position="68"/>
        <end position="85"/>
    </location>
</feature>
<dbReference type="SMART" id="SM00906">
    <property type="entry name" value="Fungal_trans"/>
    <property type="match status" value="1"/>
</dbReference>
<organism evidence="9 10">
    <name type="scientific">Cladophialophora carrionii</name>
    <dbReference type="NCBI Taxonomy" id="86049"/>
    <lineage>
        <taxon>Eukaryota</taxon>
        <taxon>Fungi</taxon>
        <taxon>Dikarya</taxon>
        <taxon>Ascomycota</taxon>
        <taxon>Pezizomycotina</taxon>
        <taxon>Eurotiomycetes</taxon>
        <taxon>Chaetothyriomycetidae</taxon>
        <taxon>Chaetothyriales</taxon>
        <taxon>Herpotrichiellaceae</taxon>
        <taxon>Cladophialophora</taxon>
    </lineage>
</organism>
<proteinExistence type="predicted"/>
<dbReference type="GO" id="GO:0003677">
    <property type="term" value="F:DNA binding"/>
    <property type="evidence" value="ECO:0007669"/>
    <property type="project" value="UniProtKB-KW"/>
</dbReference>
<dbReference type="EMBL" id="LGRB01000009">
    <property type="protein sequence ID" value="OCT51762.1"/>
    <property type="molecule type" value="Genomic_DNA"/>
</dbReference>
<accession>A0A1C1CTD9</accession>
<evidence type="ECO:0000313" key="9">
    <source>
        <dbReference type="EMBL" id="OCT51762.1"/>
    </source>
</evidence>
<dbReference type="PANTHER" id="PTHR31313:SF86">
    <property type="entry name" value="ZN(2)-C6 FUNGAL-TYPE DOMAIN-CONTAINING PROTEIN"/>
    <property type="match status" value="1"/>
</dbReference>
<feature type="compositionally biased region" description="Polar residues" evidence="7">
    <location>
        <begin position="22"/>
        <end position="34"/>
    </location>
</feature>
<evidence type="ECO:0000256" key="4">
    <source>
        <dbReference type="ARBA" id="ARBA00023125"/>
    </source>
</evidence>
<dbReference type="InterPro" id="IPR007219">
    <property type="entry name" value="XnlR_reg_dom"/>
</dbReference>
<sequence>MKLREMLAQLQSSAPGPAADVQYSTPSMEHTPFQSPAAPRAIQRTSTSQRAAQSVPDARQNNTRQNRPQHEQNQDQQRQQERSQDEQDTLDISPFLSVDEQGNINSFGPSSALHSSVQRPTSINALSTQHIQNGLIARAALARQNEHELYHLSEIEGVPIELAMHLFDLHWNRQHHSFLLTYRPVVMRDLRQKGPYSSRFLVNAIFAGESKFSERLEVRDNPDDPMSAGARFFRRCDQLLYEDSLLAVPRIPTVSGLLLLGSSFIARGEISKGWLYTGYALRMVYDLGLHLDRELTHENAEEVEVRRRVFWGAFICDKLQSLYVGRPIAIHLEDAHVSWKLLDTIEERDLYIPYLDPLSADLANRSKLTAPSPICSVSCFEQLCLLSKIMTRIINKFYVIGATAKEARASLDSIDESLVRWNTELPSQLRLDMMDTSTRRVGSPTPNIMNLHAVYHSLVILLHRPFISVGHLHSVATPMASWNRCTIAAKHITNVALTYRGLYSLRGAAYMLGYSLYVACTIHVRNAATLGSDQGLEHSTYLAGCLSCLREMRSPNNGISVPVKIIQKIISARNITLPSETSPPMAVSFKPSQMDYQDPIDFDMDAIFATFSSEPLAVQGSAPSAILDTTDMLGQGDLLYGFLDGQFSMDG</sequence>
<keyword evidence="6" id="KW-0539">Nucleus</keyword>
<dbReference type="PANTHER" id="PTHR31313">
    <property type="entry name" value="TY1 ENHANCER ACTIVATOR"/>
    <property type="match status" value="1"/>
</dbReference>
<dbReference type="Pfam" id="PF04082">
    <property type="entry name" value="Fungal_trans"/>
    <property type="match status" value="1"/>
</dbReference>
<dbReference type="InterPro" id="IPR051615">
    <property type="entry name" value="Transcr_Regulatory_Elem"/>
</dbReference>
<name>A0A1C1CTD9_9EURO</name>
<dbReference type="GO" id="GO:0006351">
    <property type="term" value="P:DNA-templated transcription"/>
    <property type="evidence" value="ECO:0007669"/>
    <property type="project" value="InterPro"/>
</dbReference>
<dbReference type="OrthoDB" id="4161332at2759"/>
<evidence type="ECO:0000256" key="6">
    <source>
        <dbReference type="ARBA" id="ARBA00023242"/>
    </source>
</evidence>
<dbReference type="Proteomes" id="UP000094526">
    <property type="component" value="Unassembled WGS sequence"/>
</dbReference>
<protein>
    <submittedName>
        <fullName evidence="9">Putative Fungal specific transcription factor</fullName>
    </submittedName>
</protein>
<evidence type="ECO:0000256" key="1">
    <source>
        <dbReference type="ARBA" id="ARBA00022723"/>
    </source>
</evidence>
<feature type="domain" description="Xylanolytic transcriptional activator regulatory" evidence="8">
    <location>
        <begin position="273"/>
        <end position="348"/>
    </location>
</feature>
<evidence type="ECO:0000256" key="5">
    <source>
        <dbReference type="ARBA" id="ARBA00023163"/>
    </source>
</evidence>
<dbReference type="STRING" id="86049.A0A1C1CTD9"/>
<gene>
    <name evidence="9" type="ORF">CLCR_08216</name>
</gene>